<evidence type="ECO:0000313" key="2">
    <source>
        <dbReference type="Proteomes" id="UP001371456"/>
    </source>
</evidence>
<keyword evidence="2" id="KW-1185">Reference proteome</keyword>
<dbReference type="EMBL" id="JBANQN010000012">
    <property type="protein sequence ID" value="KAK6773930.1"/>
    <property type="molecule type" value="Genomic_DNA"/>
</dbReference>
<reference evidence="1 2" key="1">
    <citation type="submission" date="2024-02" db="EMBL/GenBank/DDBJ databases">
        <title>de novo genome assembly of Solanum bulbocastanum strain 11H21.</title>
        <authorList>
            <person name="Hosaka A.J."/>
        </authorList>
    </citation>
    <scope>NUCLEOTIDE SEQUENCE [LARGE SCALE GENOMIC DNA]</scope>
    <source>
        <tissue evidence="1">Young leaves</tissue>
    </source>
</reference>
<evidence type="ECO:0000313" key="1">
    <source>
        <dbReference type="EMBL" id="KAK6773930.1"/>
    </source>
</evidence>
<dbReference type="Proteomes" id="UP001371456">
    <property type="component" value="Unassembled WGS sequence"/>
</dbReference>
<protein>
    <submittedName>
        <fullName evidence="1">Uncharacterized protein</fullName>
    </submittedName>
</protein>
<dbReference type="AlphaFoldDB" id="A0AAN8SRD9"/>
<accession>A0AAN8SRD9</accession>
<sequence>MKIQAMVANSSGLENNHTRKLNAGAAKKRPTLSSILNHITISARNSISHSSKLSPGTSKIVRKNIPTCSINAVSSGTVVLLASSSIRPSSKLVSIQRNDAVVPKISASPLPLVAWTFLHLTQIS</sequence>
<organism evidence="1 2">
    <name type="scientific">Solanum bulbocastanum</name>
    <name type="common">Wild potato</name>
    <dbReference type="NCBI Taxonomy" id="147425"/>
    <lineage>
        <taxon>Eukaryota</taxon>
        <taxon>Viridiplantae</taxon>
        <taxon>Streptophyta</taxon>
        <taxon>Embryophyta</taxon>
        <taxon>Tracheophyta</taxon>
        <taxon>Spermatophyta</taxon>
        <taxon>Magnoliopsida</taxon>
        <taxon>eudicotyledons</taxon>
        <taxon>Gunneridae</taxon>
        <taxon>Pentapetalae</taxon>
        <taxon>asterids</taxon>
        <taxon>lamiids</taxon>
        <taxon>Solanales</taxon>
        <taxon>Solanaceae</taxon>
        <taxon>Solanoideae</taxon>
        <taxon>Solaneae</taxon>
        <taxon>Solanum</taxon>
    </lineage>
</organism>
<comment type="caution">
    <text evidence="1">The sequence shown here is derived from an EMBL/GenBank/DDBJ whole genome shotgun (WGS) entry which is preliminary data.</text>
</comment>
<proteinExistence type="predicted"/>
<gene>
    <name evidence="1" type="ORF">RDI58_029169</name>
</gene>
<name>A0AAN8SRD9_SOLBU</name>